<feature type="transmembrane region" description="Helical" evidence="7">
    <location>
        <begin position="98"/>
        <end position="116"/>
    </location>
</feature>
<dbReference type="SUPFAM" id="SSF82861">
    <property type="entry name" value="Mechanosensitive channel protein MscS (YggB), transmembrane region"/>
    <property type="match status" value="1"/>
</dbReference>
<comment type="subcellular location">
    <subcellularLocation>
        <location evidence="1">Cell membrane</location>
        <topology evidence="1">Multi-pass membrane protein</topology>
    </subcellularLocation>
</comment>
<protein>
    <submittedName>
        <fullName evidence="10">Mechanosensitive ion channel family protein</fullName>
    </submittedName>
</protein>
<dbReference type="InterPro" id="IPR010920">
    <property type="entry name" value="LSM_dom_sf"/>
</dbReference>
<feature type="transmembrane region" description="Helical" evidence="7">
    <location>
        <begin position="20"/>
        <end position="44"/>
    </location>
</feature>
<dbReference type="SUPFAM" id="SSF50182">
    <property type="entry name" value="Sm-like ribonucleoproteins"/>
    <property type="match status" value="1"/>
</dbReference>
<reference evidence="10" key="1">
    <citation type="submission" date="2022-05" db="EMBL/GenBank/DDBJ databases">
        <title>Novel bacterial taxa in a minimal lignocellulolytic consortium and its capacity to transform plastics disclosed by genome-resolved metagenomics.</title>
        <authorList>
            <person name="Rodriguez C.A.D."/>
            <person name="Diaz-Garcia L."/>
            <person name="Herrera K."/>
            <person name="Tarazona N.A."/>
            <person name="Sproer C."/>
            <person name="Overmann J."/>
            <person name="Jimenez D.J."/>
        </authorList>
    </citation>
    <scope>NUCLEOTIDE SEQUENCE</scope>
    <source>
        <strain evidence="10">MAG5</strain>
    </source>
</reference>
<dbReference type="Pfam" id="PF21088">
    <property type="entry name" value="MS_channel_1st"/>
    <property type="match status" value="1"/>
</dbReference>
<sequence length="276" mass="31090">MDTKKLYDDTLGKLLTDPFWSMIVIGLVRIILIIVVGRTLVWLLHKSINRVVIDKMSVNHPNQRRRILTVAKLLKNTVSYVTYFIVGLLVLSELGIPIAPLLGGAGIVGIAVGFGAQSLVKDVITGYFIVLEDQFAVGDTISNGKFKGKVEVIGMRTTRLINENGEVHIVPNNLINEITNFSIHAGKVKLDIPIEYNGNLHHIMQVVKQCADNLVHKRMIGTPNVLGLQQFSKDEIVMRIEVQCEATYEDELLRYMNEQFKLMLEEHQLQMKQSET</sequence>
<evidence type="ECO:0000256" key="3">
    <source>
        <dbReference type="ARBA" id="ARBA00022475"/>
    </source>
</evidence>
<dbReference type="EMBL" id="CP097899">
    <property type="protein sequence ID" value="URN95935.1"/>
    <property type="molecule type" value="Genomic_DNA"/>
</dbReference>
<dbReference type="InterPro" id="IPR023408">
    <property type="entry name" value="MscS_beta-dom_sf"/>
</dbReference>
<evidence type="ECO:0000256" key="4">
    <source>
        <dbReference type="ARBA" id="ARBA00022692"/>
    </source>
</evidence>
<feature type="transmembrane region" description="Helical" evidence="7">
    <location>
        <begin position="73"/>
        <end position="92"/>
    </location>
</feature>
<feature type="domain" description="Mechanosensitive ion channel transmembrane helices 2/3" evidence="9">
    <location>
        <begin position="77"/>
        <end position="117"/>
    </location>
</feature>
<dbReference type="Proteomes" id="UP001056756">
    <property type="component" value="Chromosome"/>
</dbReference>
<dbReference type="Gene3D" id="2.30.30.60">
    <property type="match status" value="1"/>
</dbReference>
<dbReference type="InterPro" id="IPR011014">
    <property type="entry name" value="MscS_channel_TM-2"/>
</dbReference>
<dbReference type="InterPro" id="IPR006685">
    <property type="entry name" value="MscS_channel_2nd"/>
</dbReference>
<dbReference type="Gene3D" id="3.30.70.100">
    <property type="match status" value="1"/>
</dbReference>
<evidence type="ECO:0000256" key="2">
    <source>
        <dbReference type="ARBA" id="ARBA00008017"/>
    </source>
</evidence>
<dbReference type="InterPro" id="IPR049142">
    <property type="entry name" value="MS_channel_1st"/>
</dbReference>
<dbReference type="GO" id="GO:0008381">
    <property type="term" value="F:mechanosensitive monoatomic ion channel activity"/>
    <property type="evidence" value="ECO:0007669"/>
    <property type="project" value="InterPro"/>
</dbReference>
<dbReference type="PANTHER" id="PTHR30460:SF0">
    <property type="entry name" value="MODERATE CONDUCTANCE MECHANOSENSITIVE CHANNEL YBIO"/>
    <property type="match status" value="1"/>
</dbReference>
<name>A0A9J6ZIT7_9BACL</name>
<dbReference type="Gene3D" id="1.10.287.1260">
    <property type="match status" value="1"/>
</dbReference>
<evidence type="ECO:0000313" key="10">
    <source>
        <dbReference type="EMBL" id="URN95935.1"/>
    </source>
</evidence>
<evidence type="ECO:0000259" key="8">
    <source>
        <dbReference type="Pfam" id="PF00924"/>
    </source>
</evidence>
<evidence type="ECO:0000259" key="9">
    <source>
        <dbReference type="Pfam" id="PF21088"/>
    </source>
</evidence>
<dbReference type="InterPro" id="IPR045276">
    <property type="entry name" value="YbiO_bact"/>
</dbReference>
<comment type="similarity">
    <text evidence="2">Belongs to the MscS (TC 1.A.23) family.</text>
</comment>
<gene>
    <name evidence="10" type="ORF">NAG76_06735</name>
</gene>
<keyword evidence="5 7" id="KW-1133">Transmembrane helix</keyword>
<dbReference type="PANTHER" id="PTHR30460">
    <property type="entry name" value="MODERATE CONDUCTANCE MECHANOSENSITIVE CHANNEL YBIO"/>
    <property type="match status" value="1"/>
</dbReference>
<keyword evidence="3" id="KW-1003">Cell membrane</keyword>
<evidence type="ECO:0000256" key="7">
    <source>
        <dbReference type="SAM" id="Phobius"/>
    </source>
</evidence>
<evidence type="ECO:0000256" key="6">
    <source>
        <dbReference type="ARBA" id="ARBA00023136"/>
    </source>
</evidence>
<dbReference type="AlphaFoldDB" id="A0A9J6ZIT7"/>
<dbReference type="Pfam" id="PF00924">
    <property type="entry name" value="MS_channel_2nd"/>
    <property type="match status" value="1"/>
</dbReference>
<evidence type="ECO:0000313" key="11">
    <source>
        <dbReference type="Proteomes" id="UP001056756"/>
    </source>
</evidence>
<dbReference type="GO" id="GO:0005886">
    <property type="term" value="C:plasma membrane"/>
    <property type="evidence" value="ECO:0007669"/>
    <property type="project" value="UniProtKB-SubCell"/>
</dbReference>
<evidence type="ECO:0000256" key="5">
    <source>
        <dbReference type="ARBA" id="ARBA00022989"/>
    </source>
</evidence>
<organism evidence="10 11">
    <name type="scientific">Candidatus Pristimantibacillus lignocellulolyticus</name>
    <dbReference type="NCBI Taxonomy" id="2994561"/>
    <lineage>
        <taxon>Bacteria</taxon>
        <taxon>Bacillati</taxon>
        <taxon>Bacillota</taxon>
        <taxon>Bacilli</taxon>
        <taxon>Bacillales</taxon>
        <taxon>Paenibacillaceae</taxon>
        <taxon>Candidatus Pristimantibacillus</taxon>
    </lineage>
</organism>
<accession>A0A9J6ZIT7</accession>
<feature type="domain" description="Mechanosensitive ion channel MscS" evidence="8">
    <location>
        <begin position="119"/>
        <end position="182"/>
    </location>
</feature>
<dbReference type="KEGG" id="plig:NAG76_06735"/>
<evidence type="ECO:0000256" key="1">
    <source>
        <dbReference type="ARBA" id="ARBA00004651"/>
    </source>
</evidence>
<proteinExistence type="inferred from homology"/>
<keyword evidence="6 7" id="KW-0472">Membrane</keyword>
<keyword evidence="4 7" id="KW-0812">Transmembrane</keyword>